<keyword evidence="6 15" id="KW-0808">Transferase</keyword>
<dbReference type="PANTHER" id="PTHR32294:SF4">
    <property type="entry name" value="ERROR-PRONE DNA POLYMERASE"/>
    <property type="match status" value="1"/>
</dbReference>
<dbReference type="Pfam" id="PF14579">
    <property type="entry name" value="HHH_6"/>
    <property type="match status" value="1"/>
</dbReference>
<dbReference type="PANTHER" id="PTHR32294">
    <property type="entry name" value="DNA POLYMERASE III SUBUNIT ALPHA"/>
    <property type="match status" value="1"/>
</dbReference>
<evidence type="ECO:0000256" key="10">
    <source>
        <dbReference type="ARBA" id="ARBA00022932"/>
    </source>
</evidence>
<comment type="similarity">
    <text evidence="2">Belongs to the DNA polymerase type-C family. DnaE2 subfamily.</text>
</comment>
<dbReference type="NCBIfam" id="TIGR00594">
    <property type="entry name" value="polc"/>
    <property type="match status" value="1"/>
</dbReference>
<name>A0ABW5XRA2_9SPHI</name>
<keyword evidence="10" id="KW-0239">DNA-directed DNA polymerase</keyword>
<dbReference type="EC" id="2.7.7.7" evidence="3"/>
<evidence type="ECO:0000313" key="15">
    <source>
        <dbReference type="EMBL" id="MFD2865702.1"/>
    </source>
</evidence>
<evidence type="ECO:0000256" key="13">
    <source>
        <dbReference type="SAM" id="MobiDB-lite"/>
    </source>
</evidence>
<protein>
    <recommendedName>
        <fullName evidence="4">Error-prone DNA polymerase</fullName>
        <ecNumber evidence="3">2.7.7.7</ecNumber>
    </recommendedName>
</protein>
<evidence type="ECO:0000256" key="8">
    <source>
        <dbReference type="ARBA" id="ARBA00022705"/>
    </source>
</evidence>
<gene>
    <name evidence="15" type="ORF">ACFSYC_13465</name>
</gene>
<evidence type="ECO:0000313" key="16">
    <source>
        <dbReference type="Proteomes" id="UP001597601"/>
    </source>
</evidence>
<keyword evidence="5" id="KW-0963">Cytoplasm</keyword>
<dbReference type="InterPro" id="IPR011708">
    <property type="entry name" value="DNA_pol3_alpha_NTPase_dom"/>
</dbReference>
<evidence type="ECO:0000256" key="5">
    <source>
        <dbReference type="ARBA" id="ARBA00022490"/>
    </source>
</evidence>
<dbReference type="SMART" id="SM00481">
    <property type="entry name" value="POLIIIAc"/>
    <property type="match status" value="1"/>
</dbReference>
<dbReference type="Pfam" id="PF02811">
    <property type="entry name" value="PHP"/>
    <property type="match status" value="1"/>
</dbReference>
<dbReference type="InterPro" id="IPR016195">
    <property type="entry name" value="Pol/histidinol_Pase-like"/>
</dbReference>
<dbReference type="Pfam" id="PF17657">
    <property type="entry name" value="DNA_pol3_finger"/>
    <property type="match status" value="1"/>
</dbReference>
<dbReference type="InterPro" id="IPR029460">
    <property type="entry name" value="DNAPol_HHH"/>
</dbReference>
<feature type="domain" description="Polymerase/histidinol phosphatase N-terminal" evidence="14">
    <location>
        <begin position="4"/>
        <end position="71"/>
    </location>
</feature>
<evidence type="ECO:0000256" key="7">
    <source>
        <dbReference type="ARBA" id="ARBA00022695"/>
    </source>
</evidence>
<dbReference type="CDD" id="cd07434">
    <property type="entry name" value="PHP_PolIIIA_DnaE2"/>
    <property type="match status" value="1"/>
</dbReference>
<keyword evidence="11" id="KW-0234">DNA repair</keyword>
<feature type="region of interest" description="Disordered" evidence="13">
    <location>
        <begin position="1031"/>
        <end position="1050"/>
    </location>
</feature>
<sequence length="1065" mass="121177">MKYTELQITSNFSFMLGGSHPEEFAERAAELGYAKIAITDRNSVAGVVRAHQEAKIKGVGFIPACRLDLMDGHSLLAYPTNITAWGRLCALLSKGNLRTEKGKCELYKQDVFEHKTDIIFIAIPPPTLNKQFEFDVAFKQDLNGYKLEFGKKLYLAASRSYNGDDRKRFYRLSQLDVPMVVTNDVYYHVAARRELQDIQTCVREKCTISNAGYRLHANAERYFKPVEELERLFSQYPEALARTQEIADACQFTLDDLKYLEPEWKSPDGRTADEHLREHTLKGANKIFKDDVPASILTQVNFELDFFKRRKLAPYFLRIFEYTQKAEELKILHQGRGSAANCTVCFCLGITPVNPTKTRLLFSRFMSDARDEWPDVDVDFEHERREEIIQWIYNMYGREHAGIVATVTLERHKGALRDVGKAMGLSEDTIKRLGGSIWSWRAEGFDRERIIEQGLNPDDPHLCKVLQLTEQMIGFPRQLGQHTGGFVITQCKLSDLCPVMNARMEDRTQLEWNKDDLEALGILKVDVLALGMLTCIRKAFDMIDQHYGKQFSLENVPQDDKEVYDMICRADTLGVFQIESRAQMSMLPRLKPRCFYDLVIEVAIVRPGPIQGDMVHPYLRRRDKIDPVEYPSPELEVVLGRTLGVPLFQEQAMEIAIVAAGFTPAEADQLRRSMATFKAKGQVSTFRQKLIDGMVAKGYEEEYAIRIFKQLEGFGSYGFPESHAASFAHLVYISCWLKHHYPDVFAAALLNSQPMGFYQPAEIVDDARNHQVVVRPVDVNHSFWDNILEEVDGKYCALRLGFRQVSGLRQADMEILINNRTHSYLSINQLSDAGVPQAAIERLSDADAFRSLGLTRREALWEIPALSDKPIALFNGQASESAHESQISLPLMTDAEHVVQDFAVTGLSLKAHPVSFIRYELNQLGITPTGKLKEMKNGDTLKVAGMITVRQHPGTAKGVLFITIKDETGFANLVVWANLFEKYRKEILQSRLLMVEGQLQIEGEVVHVVVKRCFNLNKLLGKLLPQDTEEFPPVPLSKSDETTKAMPHERNTPVKDVFYKGRNFR</sequence>
<evidence type="ECO:0000256" key="2">
    <source>
        <dbReference type="ARBA" id="ARBA00007391"/>
    </source>
</evidence>
<proteinExistence type="inferred from homology"/>
<comment type="caution">
    <text evidence="15">The sequence shown here is derived from an EMBL/GenBank/DDBJ whole genome shotgun (WGS) entry which is preliminary data.</text>
</comment>
<evidence type="ECO:0000256" key="12">
    <source>
        <dbReference type="ARBA" id="ARBA00049244"/>
    </source>
</evidence>
<keyword evidence="16" id="KW-1185">Reference proteome</keyword>
<keyword evidence="7 15" id="KW-0548">Nucleotidyltransferase</keyword>
<keyword evidence="9" id="KW-0227">DNA damage</keyword>
<dbReference type="InterPro" id="IPR004805">
    <property type="entry name" value="DnaE2/DnaE/PolC"/>
</dbReference>
<accession>A0ABW5XRA2</accession>
<dbReference type="EMBL" id="JBHUON010000016">
    <property type="protein sequence ID" value="MFD2865702.1"/>
    <property type="molecule type" value="Genomic_DNA"/>
</dbReference>
<dbReference type="InterPro" id="IPR004013">
    <property type="entry name" value="PHP_dom"/>
</dbReference>
<evidence type="ECO:0000256" key="6">
    <source>
        <dbReference type="ARBA" id="ARBA00022679"/>
    </source>
</evidence>
<dbReference type="Pfam" id="PF01336">
    <property type="entry name" value="tRNA_anti-codon"/>
    <property type="match status" value="1"/>
</dbReference>
<feature type="compositionally biased region" description="Basic and acidic residues" evidence="13">
    <location>
        <begin position="1038"/>
        <end position="1050"/>
    </location>
</feature>
<dbReference type="Gene3D" id="3.20.20.140">
    <property type="entry name" value="Metal-dependent hydrolases"/>
    <property type="match status" value="1"/>
</dbReference>
<evidence type="ECO:0000256" key="9">
    <source>
        <dbReference type="ARBA" id="ARBA00022763"/>
    </source>
</evidence>
<comment type="catalytic activity">
    <reaction evidence="12">
        <text>DNA(n) + a 2'-deoxyribonucleoside 5'-triphosphate = DNA(n+1) + diphosphate</text>
        <dbReference type="Rhea" id="RHEA:22508"/>
        <dbReference type="Rhea" id="RHEA-COMP:17339"/>
        <dbReference type="Rhea" id="RHEA-COMP:17340"/>
        <dbReference type="ChEBI" id="CHEBI:33019"/>
        <dbReference type="ChEBI" id="CHEBI:61560"/>
        <dbReference type="ChEBI" id="CHEBI:173112"/>
        <dbReference type="EC" id="2.7.7.7"/>
    </reaction>
</comment>
<dbReference type="InterPro" id="IPR023073">
    <property type="entry name" value="DnaE2"/>
</dbReference>
<dbReference type="SUPFAM" id="SSF89550">
    <property type="entry name" value="PHP domain-like"/>
    <property type="match status" value="1"/>
</dbReference>
<comment type="subcellular location">
    <subcellularLocation>
        <location evidence="1">Cytoplasm</location>
    </subcellularLocation>
</comment>
<dbReference type="Pfam" id="PF07733">
    <property type="entry name" value="DNA_pol3_alpha"/>
    <property type="match status" value="1"/>
</dbReference>
<dbReference type="CDD" id="cd04485">
    <property type="entry name" value="DnaE_OBF"/>
    <property type="match status" value="1"/>
</dbReference>
<evidence type="ECO:0000256" key="3">
    <source>
        <dbReference type="ARBA" id="ARBA00012417"/>
    </source>
</evidence>
<organism evidence="15 16">
    <name type="scientific">Mucilaginibacter antarcticus</name>
    <dbReference type="NCBI Taxonomy" id="1855725"/>
    <lineage>
        <taxon>Bacteria</taxon>
        <taxon>Pseudomonadati</taxon>
        <taxon>Bacteroidota</taxon>
        <taxon>Sphingobacteriia</taxon>
        <taxon>Sphingobacteriales</taxon>
        <taxon>Sphingobacteriaceae</taxon>
        <taxon>Mucilaginibacter</taxon>
    </lineage>
</organism>
<reference evidence="16" key="1">
    <citation type="journal article" date="2019" name="Int. J. Syst. Evol. Microbiol.">
        <title>The Global Catalogue of Microorganisms (GCM) 10K type strain sequencing project: providing services to taxonomists for standard genome sequencing and annotation.</title>
        <authorList>
            <consortium name="The Broad Institute Genomics Platform"/>
            <consortium name="The Broad Institute Genome Sequencing Center for Infectious Disease"/>
            <person name="Wu L."/>
            <person name="Ma J."/>
        </authorList>
    </citation>
    <scope>NUCLEOTIDE SEQUENCE [LARGE SCALE GENOMIC DNA]</scope>
    <source>
        <strain evidence="16">KCTC 52232</strain>
    </source>
</reference>
<dbReference type="HAMAP" id="MF_01902">
    <property type="entry name" value="DNApol_error_prone"/>
    <property type="match status" value="1"/>
</dbReference>
<dbReference type="InterPro" id="IPR004365">
    <property type="entry name" value="NA-bd_OB_tRNA"/>
</dbReference>
<dbReference type="InterPro" id="IPR040982">
    <property type="entry name" value="DNA_pol3_finger"/>
</dbReference>
<evidence type="ECO:0000259" key="14">
    <source>
        <dbReference type="SMART" id="SM00481"/>
    </source>
</evidence>
<evidence type="ECO:0000256" key="11">
    <source>
        <dbReference type="ARBA" id="ARBA00023204"/>
    </source>
</evidence>
<dbReference type="GO" id="GO:0003887">
    <property type="term" value="F:DNA-directed DNA polymerase activity"/>
    <property type="evidence" value="ECO:0007669"/>
    <property type="project" value="UniProtKB-EC"/>
</dbReference>
<dbReference type="Proteomes" id="UP001597601">
    <property type="component" value="Unassembled WGS sequence"/>
</dbReference>
<keyword evidence="8" id="KW-0235">DNA replication</keyword>
<evidence type="ECO:0000256" key="1">
    <source>
        <dbReference type="ARBA" id="ARBA00004496"/>
    </source>
</evidence>
<dbReference type="RefSeq" id="WP_377128513.1">
    <property type="nucleotide sequence ID" value="NZ_JBHUON010000016.1"/>
</dbReference>
<dbReference type="NCBIfam" id="NF004225">
    <property type="entry name" value="PRK05672.1"/>
    <property type="match status" value="1"/>
</dbReference>
<dbReference type="InterPro" id="IPR003141">
    <property type="entry name" value="Pol/His_phosphatase_N"/>
</dbReference>
<evidence type="ECO:0000256" key="4">
    <source>
        <dbReference type="ARBA" id="ARBA00017273"/>
    </source>
</evidence>